<evidence type="ECO:0000256" key="1">
    <source>
        <dbReference type="ARBA" id="ARBA00022490"/>
    </source>
</evidence>
<dbReference type="PANTHER" id="PTHR11727">
    <property type="entry name" value="DIMETHYLADENOSINE TRANSFERASE"/>
    <property type="match status" value="1"/>
</dbReference>
<dbReference type="EMBL" id="MWBQ01000163">
    <property type="protein sequence ID" value="OQA55348.1"/>
    <property type="molecule type" value="Genomic_DNA"/>
</dbReference>
<feature type="binding site" evidence="7">
    <location>
        <position position="10"/>
    </location>
    <ligand>
        <name>S-adenosyl-L-methionine</name>
        <dbReference type="ChEBI" id="CHEBI:59789"/>
    </ligand>
</feature>
<proteinExistence type="inferred from homology"/>
<dbReference type="InterPro" id="IPR020598">
    <property type="entry name" value="rRNA_Ade_methylase_Trfase_N"/>
</dbReference>
<evidence type="ECO:0000256" key="4">
    <source>
        <dbReference type="ARBA" id="ARBA00022679"/>
    </source>
</evidence>
<gene>
    <name evidence="9" type="primary">rsmA</name>
    <name evidence="9" type="ORF">BWY41_01682</name>
</gene>
<dbReference type="SUPFAM" id="SSF53335">
    <property type="entry name" value="S-adenosyl-L-methionine-dependent methyltransferases"/>
    <property type="match status" value="1"/>
</dbReference>
<keyword evidence="6 7" id="KW-0694">RNA-binding</keyword>
<dbReference type="Gene3D" id="1.10.8.100">
    <property type="entry name" value="Ribosomal RNA adenine dimethylase-like, domain 2"/>
    <property type="match status" value="1"/>
</dbReference>
<dbReference type="PROSITE" id="PS01131">
    <property type="entry name" value="RRNA_A_DIMETH"/>
    <property type="match status" value="1"/>
</dbReference>
<sequence>MLDSIKLGQNFLINTGVLEKVIEFSDLTKDDCVVEIGTGMGNLTGYLAQYGGEVLTFEIDPILYQKTLQELSSNSNIHFFNQDFLKVDLLQILAPFSKYSFKVVANIPYSISTAIWYKILQIPVLWTRLVLMVQKEFGQKIMAQPGEKKRVPLSIIFQMRYQVQQRFEVSRGSFRPMPRVDSVILKCLPRAYPPDINTINRVANLAQGFFKQKRKKISNLLRPIIDPLIINDAGIPITKRPEDLTNLEWIRLSEILTQTKEVEP</sequence>
<dbReference type="GO" id="GO:0052908">
    <property type="term" value="F:16S rRNA (adenine(1518)-N(6)/adenine(1519)-N(6))-dimethyltransferase activity"/>
    <property type="evidence" value="ECO:0007669"/>
    <property type="project" value="UniProtKB-EC"/>
</dbReference>
<evidence type="ECO:0000259" key="8">
    <source>
        <dbReference type="SMART" id="SM00650"/>
    </source>
</evidence>
<dbReference type="Proteomes" id="UP000485569">
    <property type="component" value="Unassembled WGS sequence"/>
</dbReference>
<keyword evidence="2" id="KW-0698">rRNA processing</keyword>
<keyword evidence="4 7" id="KW-0808">Transferase</keyword>
<name>A0A1V5SLH4_9BACT</name>
<dbReference type="Gene3D" id="3.40.50.150">
    <property type="entry name" value="Vaccinia Virus protein VP39"/>
    <property type="match status" value="1"/>
</dbReference>
<evidence type="ECO:0000256" key="5">
    <source>
        <dbReference type="ARBA" id="ARBA00022691"/>
    </source>
</evidence>
<dbReference type="PANTHER" id="PTHR11727:SF7">
    <property type="entry name" value="DIMETHYLADENOSINE TRANSFERASE-RELATED"/>
    <property type="match status" value="1"/>
</dbReference>
<feature type="binding site" evidence="7">
    <location>
        <position position="83"/>
    </location>
    <ligand>
        <name>S-adenosyl-L-methionine</name>
        <dbReference type="ChEBI" id="CHEBI:59789"/>
    </ligand>
</feature>
<comment type="caution">
    <text evidence="9">The sequence shown here is derived from an EMBL/GenBank/DDBJ whole genome shotgun (WGS) entry which is preliminary data.</text>
</comment>
<organism evidence="9">
    <name type="scientific">Candidatus Atribacter allofermentans</name>
    <dbReference type="NCBI Taxonomy" id="1852833"/>
    <lineage>
        <taxon>Bacteria</taxon>
        <taxon>Pseudomonadati</taxon>
        <taxon>Atribacterota</taxon>
        <taxon>Atribacteria</taxon>
        <taxon>Atribacterales</taxon>
        <taxon>Atribacteraceae</taxon>
        <taxon>Atribacter</taxon>
    </lineage>
</organism>
<reference evidence="9" key="1">
    <citation type="submission" date="2017-02" db="EMBL/GenBank/DDBJ databases">
        <title>Delving into the versatile metabolic prowess of the omnipresent phylum Bacteroidetes.</title>
        <authorList>
            <person name="Nobu M.K."/>
            <person name="Mei R."/>
            <person name="Narihiro T."/>
            <person name="Kuroda K."/>
            <person name="Liu W.-T."/>
        </authorList>
    </citation>
    <scope>NUCLEOTIDE SEQUENCE</scope>
    <source>
        <strain evidence="9">ADurb.Bin276</strain>
    </source>
</reference>
<dbReference type="AlphaFoldDB" id="A0A1V5SLH4"/>
<feature type="binding site" evidence="7">
    <location>
        <position position="37"/>
    </location>
    <ligand>
        <name>S-adenosyl-L-methionine</name>
        <dbReference type="ChEBI" id="CHEBI:59789"/>
    </ligand>
</feature>
<dbReference type="Pfam" id="PF00398">
    <property type="entry name" value="RrnaAD"/>
    <property type="match status" value="1"/>
</dbReference>
<dbReference type="InterPro" id="IPR023165">
    <property type="entry name" value="rRNA_Ade_diMease-like_C"/>
</dbReference>
<feature type="binding site" evidence="7">
    <location>
        <position position="106"/>
    </location>
    <ligand>
        <name>S-adenosyl-L-methionine</name>
        <dbReference type="ChEBI" id="CHEBI:59789"/>
    </ligand>
</feature>
<evidence type="ECO:0000256" key="2">
    <source>
        <dbReference type="ARBA" id="ARBA00022552"/>
    </source>
</evidence>
<dbReference type="CDD" id="cd02440">
    <property type="entry name" value="AdoMet_MTases"/>
    <property type="match status" value="1"/>
</dbReference>
<keyword evidence="5 7" id="KW-0949">S-adenosyl-L-methionine</keyword>
<evidence type="ECO:0000313" key="9">
    <source>
        <dbReference type="EMBL" id="OQA55348.1"/>
    </source>
</evidence>
<dbReference type="GO" id="GO:0003723">
    <property type="term" value="F:RNA binding"/>
    <property type="evidence" value="ECO:0007669"/>
    <property type="project" value="UniProtKB-UniRule"/>
</dbReference>
<dbReference type="InterPro" id="IPR011530">
    <property type="entry name" value="rRNA_adenine_dimethylase"/>
</dbReference>
<feature type="binding site" evidence="7">
    <location>
        <position position="12"/>
    </location>
    <ligand>
        <name>S-adenosyl-L-methionine</name>
        <dbReference type="ChEBI" id="CHEBI:59789"/>
    </ligand>
</feature>
<dbReference type="GO" id="GO:0005829">
    <property type="term" value="C:cytosol"/>
    <property type="evidence" value="ECO:0007669"/>
    <property type="project" value="TreeGrafter"/>
</dbReference>
<dbReference type="InterPro" id="IPR020596">
    <property type="entry name" value="rRNA_Ade_Mease_Trfase_CS"/>
</dbReference>
<evidence type="ECO:0000256" key="3">
    <source>
        <dbReference type="ARBA" id="ARBA00022603"/>
    </source>
</evidence>
<protein>
    <submittedName>
        <fullName evidence="9">Ribosomal RNA small subunit methyltransferase A</fullName>
        <ecNumber evidence="9">2.1.1.182</ecNumber>
    </submittedName>
</protein>
<evidence type="ECO:0000256" key="6">
    <source>
        <dbReference type="ARBA" id="ARBA00022884"/>
    </source>
</evidence>
<comment type="similarity">
    <text evidence="7">Belongs to the class I-like SAM-binding methyltransferase superfamily. rRNA adenine N(6)-methyltransferase family.</text>
</comment>
<feature type="domain" description="Ribosomal RNA adenine methylase transferase N-terminal" evidence="8">
    <location>
        <begin position="17"/>
        <end position="191"/>
    </location>
</feature>
<feature type="binding site" evidence="7">
    <location>
        <position position="58"/>
    </location>
    <ligand>
        <name>S-adenosyl-L-methionine</name>
        <dbReference type="ChEBI" id="CHEBI:59789"/>
    </ligand>
</feature>
<dbReference type="SMART" id="SM00650">
    <property type="entry name" value="rADc"/>
    <property type="match status" value="1"/>
</dbReference>
<dbReference type="PROSITE" id="PS51689">
    <property type="entry name" value="SAM_RNA_A_N6_MT"/>
    <property type="match status" value="1"/>
</dbReference>
<dbReference type="EC" id="2.1.1.182" evidence="9"/>
<evidence type="ECO:0000256" key="7">
    <source>
        <dbReference type="PROSITE-ProRule" id="PRU01026"/>
    </source>
</evidence>
<accession>A0A1V5SLH4</accession>
<dbReference type="InterPro" id="IPR029063">
    <property type="entry name" value="SAM-dependent_MTases_sf"/>
</dbReference>
<dbReference type="NCBIfam" id="TIGR00755">
    <property type="entry name" value="ksgA"/>
    <property type="match status" value="1"/>
</dbReference>
<keyword evidence="3 7" id="KW-0489">Methyltransferase</keyword>
<keyword evidence="1" id="KW-0963">Cytoplasm</keyword>
<dbReference type="InterPro" id="IPR001737">
    <property type="entry name" value="KsgA/Erm"/>
</dbReference>